<gene>
    <name evidence="1" type="ORF">ILYODFUR_038986</name>
</gene>
<feature type="non-terminal residue" evidence="1">
    <location>
        <position position="1"/>
    </location>
</feature>
<sequence length="69" mass="8239">LYNMFPRLVGWIKSRQVMLKNAMMTTRDVKNLIKKLRETLNPQICRGLVDCFLIRKQKEEARQQVDPSF</sequence>
<reference evidence="1 2" key="1">
    <citation type="submission" date="2021-06" db="EMBL/GenBank/DDBJ databases">
        <authorList>
            <person name="Palmer J.M."/>
        </authorList>
    </citation>
    <scope>NUCLEOTIDE SEQUENCE [LARGE SCALE GENOMIC DNA]</scope>
    <source>
        <strain evidence="2">if_2019</strain>
        <tissue evidence="1">Muscle</tissue>
    </source>
</reference>
<dbReference type="EMBL" id="JAHRIQ010010739">
    <property type="protein sequence ID" value="MEQ2223672.1"/>
    <property type="molecule type" value="Genomic_DNA"/>
</dbReference>
<protein>
    <submittedName>
        <fullName evidence="1">Uncharacterized protein</fullName>
    </submittedName>
</protein>
<comment type="caution">
    <text evidence="1">The sequence shown here is derived from an EMBL/GenBank/DDBJ whole genome shotgun (WGS) entry which is preliminary data.</text>
</comment>
<keyword evidence="2" id="KW-1185">Reference proteome</keyword>
<organism evidence="1 2">
    <name type="scientific">Ilyodon furcidens</name>
    <name type="common">goldbreast splitfin</name>
    <dbReference type="NCBI Taxonomy" id="33524"/>
    <lineage>
        <taxon>Eukaryota</taxon>
        <taxon>Metazoa</taxon>
        <taxon>Chordata</taxon>
        <taxon>Craniata</taxon>
        <taxon>Vertebrata</taxon>
        <taxon>Euteleostomi</taxon>
        <taxon>Actinopterygii</taxon>
        <taxon>Neopterygii</taxon>
        <taxon>Teleostei</taxon>
        <taxon>Neoteleostei</taxon>
        <taxon>Acanthomorphata</taxon>
        <taxon>Ovalentaria</taxon>
        <taxon>Atherinomorphae</taxon>
        <taxon>Cyprinodontiformes</taxon>
        <taxon>Goodeidae</taxon>
        <taxon>Ilyodon</taxon>
    </lineage>
</organism>
<dbReference type="Proteomes" id="UP001482620">
    <property type="component" value="Unassembled WGS sequence"/>
</dbReference>
<proteinExistence type="predicted"/>
<name>A0ABV0SWH6_9TELE</name>
<evidence type="ECO:0000313" key="2">
    <source>
        <dbReference type="Proteomes" id="UP001482620"/>
    </source>
</evidence>
<accession>A0ABV0SWH6</accession>
<evidence type="ECO:0000313" key="1">
    <source>
        <dbReference type="EMBL" id="MEQ2223672.1"/>
    </source>
</evidence>